<dbReference type="GO" id="GO:0008616">
    <property type="term" value="P:tRNA queuosine(34) biosynthetic process"/>
    <property type="evidence" value="ECO:0007669"/>
    <property type="project" value="UniProtKB-UniRule"/>
</dbReference>
<comment type="similarity">
    <text evidence="5">Belongs to the GTP cyclohydrolase I family. QueF type 2 subfamily.</text>
</comment>
<feature type="binding site" evidence="5">
    <location>
        <begin position="251"/>
        <end position="252"/>
    </location>
    <ligand>
        <name>NADPH</name>
        <dbReference type="ChEBI" id="CHEBI:57783"/>
    </ligand>
</feature>
<evidence type="ECO:0000313" key="8">
    <source>
        <dbReference type="Proteomes" id="UP000063387"/>
    </source>
</evidence>
<dbReference type="InterPro" id="IPR016428">
    <property type="entry name" value="QueF_type2"/>
</dbReference>
<dbReference type="Pfam" id="PF14819">
    <property type="entry name" value="QueF_N"/>
    <property type="match status" value="1"/>
</dbReference>
<feature type="active site" description="Thioimide intermediate" evidence="5">
    <location>
        <position position="183"/>
    </location>
</feature>
<comment type="pathway">
    <text evidence="5">tRNA modification; tRNA-queuosine biosynthesis.</text>
</comment>
<dbReference type="PANTHER" id="PTHR34354:SF1">
    <property type="entry name" value="NADPH-DEPENDENT 7-CYANO-7-DEAZAGUANINE REDUCTASE"/>
    <property type="match status" value="1"/>
</dbReference>
<dbReference type="KEGG" id="hco:LOKO_02644"/>
<dbReference type="HAMAP" id="MF_00817">
    <property type="entry name" value="QueF_type2"/>
    <property type="match status" value="1"/>
</dbReference>
<evidence type="ECO:0000256" key="2">
    <source>
        <dbReference type="ARBA" id="ARBA00022785"/>
    </source>
</evidence>
<proteinExistence type="inferred from homology"/>
<evidence type="ECO:0000259" key="6">
    <source>
        <dbReference type="Pfam" id="PF14819"/>
    </source>
</evidence>
<evidence type="ECO:0000313" key="7">
    <source>
        <dbReference type="EMBL" id="AMD01703.1"/>
    </source>
</evidence>
<dbReference type="InterPro" id="IPR029500">
    <property type="entry name" value="QueF"/>
</dbReference>
<dbReference type="PATRIC" id="fig|507626.3.peg.2645"/>
<dbReference type="RefSeq" id="WP_083517581.1">
    <property type="nucleotide sequence ID" value="NZ_CP014226.1"/>
</dbReference>
<dbReference type="PANTHER" id="PTHR34354">
    <property type="entry name" value="NADPH-DEPENDENT 7-CYANO-7-DEAZAGUANINE REDUCTASE"/>
    <property type="match status" value="1"/>
</dbReference>
<feature type="domain" description="NADPH-dependent 7-cyano-7-deazaguanine reductase N-terminal" evidence="6">
    <location>
        <begin position="18"/>
        <end position="128"/>
    </location>
</feature>
<dbReference type="PIRSF" id="PIRSF004750">
    <property type="entry name" value="Nitrile_oxidored_YqcD_prd"/>
    <property type="match status" value="1"/>
</dbReference>
<dbReference type="EMBL" id="CP014226">
    <property type="protein sequence ID" value="AMD01703.1"/>
    <property type="molecule type" value="Genomic_DNA"/>
</dbReference>
<dbReference type="AlphaFoldDB" id="A0A125R0C7"/>
<dbReference type="STRING" id="507626.LOKO_02644"/>
<name>A0A125R0C7_9GAMM</name>
<comment type="subcellular location">
    <subcellularLocation>
        <location evidence="5">Cytoplasm</location>
    </subcellularLocation>
</comment>
<dbReference type="GO" id="GO:0005737">
    <property type="term" value="C:cytoplasm"/>
    <property type="evidence" value="ECO:0007669"/>
    <property type="project" value="UniProtKB-SubCell"/>
</dbReference>
<sequence length="314" mass="35275">MDRPDTLEHAPLGRESAYPERYDAGLLYPIPRAANRAPLGIEEGSLPFVGEDEWHAFEVSWLNGRGKPIVTVARFRLPADSPKLIESKSWKLYLNGFNQTRFDSREQVIDTLVADLSAAAGAPVSVELFGVDDDALAVQRLPGECLDELDIEIADYTPSAEHLRVTEEVVEETLYSHLLKSNCPVTGQPDWGSVLIRYRGPKLDREGLLRYLIGYRQHQDFHEHCVEHIFTDLMARARPERLLVLARYVRRGGLDISPWRRSICSRPPWQIAIPAGCARYTTWSSRQASASRPPSLECDNTSIGERHGCDDAAA</sequence>
<dbReference type="GO" id="GO:0033739">
    <property type="term" value="F:preQ1 synthase activity"/>
    <property type="evidence" value="ECO:0007669"/>
    <property type="project" value="UniProtKB-UniRule"/>
</dbReference>
<dbReference type="InterPro" id="IPR050084">
    <property type="entry name" value="NADPH_dep_7-cyano-7-deazaG_red"/>
</dbReference>
<keyword evidence="1 5" id="KW-0963">Cytoplasm</keyword>
<dbReference type="NCBIfam" id="TIGR03138">
    <property type="entry name" value="QueF"/>
    <property type="match status" value="1"/>
</dbReference>
<dbReference type="SUPFAM" id="SSF55620">
    <property type="entry name" value="Tetrahydrobiopterin biosynthesis enzymes-like"/>
    <property type="match status" value="1"/>
</dbReference>
<comment type="function">
    <text evidence="5">Catalyzes the NADPH-dependent reduction of 7-cyano-7-deazaguanine (preQ0) to 7-aminomethyl-7-deazaguanine (preQ1).</text>
</comment>
<evidence type="ECO:0000256" key="5">
    <source>
        <dbReference type="HAMAP-Rule" id="MF_00817"/>
    </source>
</evidence>
<feature type="binding site" evidence="5">
    <location>
        <begin position="87"/>
        <end position="88"/>
    </location>
    <ligand>
        <name>NADPH</name>
        <dbReference type="ChEBI" id="CHEBI:57783"/>
    </ligand>
</feature>
<dbReference type="Proteomes" id="UP000063387">
    <property type="component" value="Chromosome"/>
</dbReference>
<evidence type="ECO:0000256" key="3">
    <source>
        <dbReference type="ARBA" id="ARBA00022857"/>
    </source>
</evidence>
<organism evidence="7 8">
    <name type="scientific">Halomonas chromatireducens</name>
    <dbReference type="NCBI Taxonomy" id="507626"/>
    <lineage>
        <taxon>Bacteria</taxon>
        <taxon>Pseudomonadati</taxon>
        <taxon>Pseudomonadota</taxon>
        <taxon>Gammaproteobacteria</taxon>
        <taxon>Oceanospirillales</taxon>
        <taxon>Halomonadaceae</taxon>
        <taxon>Halomonas</taxon>
    </lineage>
</organism>
<keyword evidence="8" id="KW-1185">Reference proteome</keyword>
<evidence type="ECO:0000256" key="4">
    <source>
        <dbReference type="ARBA" id="ARBA00023002"/>
    </source>
</evidence>
<keyword evidence="2 5" id="KW-0671">Queuosine biosynthesis</keyword>
<dbReference type="InterPro" id="IPR043133">
    <property type="entry name" value="GTP-CH-I_C/QueF"/>
</dbReference>
<comment type="subunit">
    <text evidence="5">Homodimer.</text>
</comment>
<dbReference type="Gene3D" id="3.30.1130.10">
    <property type="match status" value="2"/>
</dbReference>
<feature type="active site" description="Proton donor" evidence="5">
    <location>
        <position position="190"/>
    </location>
</feature>
<reference evidence="7 8" key="1">
    <citation type="journal article" date="2016" name="Genome Announc.">
        <title>Draft Genome Sequence of 'Halomonas chromatireducens' Strain AGD 8-3, a Haloalkaliphilic Chromate- and Selenite-Reducing Gammaproteobacterium.</title>
        <authorList>
            <person name="Sharko F.S."/>
            <person name="Shapovalova A.A."/>
            <person name="Tsygankova S.V."/>
            <person name="Komova A.V."/>
            <person name="Boulygina E.S."/>
            <person name="Teslyuk A.B."/>
            <person name="Gotovtsev P.M."/>
            <person name="Namsaraev Z.B."/>
            <person name="Khijniak T.V."/>
            <person name="Nedoluzhko A.V."/>
            <person name="Vasilov R.G."/>
        </authorList>
    </citation>
    <scope>NUCLEOTIDE SEQUENCE [LARGE SCALE GENOMIC DNA]</scope>
    <source>
        <strain evidence="7 8">AGD 8-3</strain>
    </source>
</reference>
<feature type="binding site" evidence="5">
    <location>
        <begin position="85"/>
        <end position="87"/>
    </location>
    <ligand>
        <name>substrate</name>
    </ligand>
</feature>
<dbReference type="Pfam" id="PF14489">
    <property type="entry name" value="QueF"/>
    <property type="match status" value="1"/>
</dbReference>
<dbReference type="EC" id="1.7.1.13" evidence="5"/>
<dbReference type="UniPathway" id="UPA00392"/>
<keyword evidence="3 5" id="KW-0521">NADP</keyword>
<protein>
    <recommendedName>
        <fullName evidence="5">NADPH-dependent 7-cyano-7-deazaguanine reductase</fullName>
        <ecNumber evidence="5">1.7.1.13</ecNumber>
    </recommendedName>
    <alternativeName>
        <fullName evidence="5">7-cyano-7-carbaguanine reductase</fullName>
    </alternativeName>
    <alternativeName>
        <fullName evidence="5">NADPH-dependent nitrile oxidoreductase</fullName>
    </alternativeName>
    <alternativeName>
        <fullName evidence="5">PreQ(0) reductase</fullName>
    </alternativeName>
</protein>
<accession>A0A125R0C7</accession>
<comment type="catalytic activity">
    <reaction evidence="5">
        <text>7-aminomethyl-7-carbaguanine + 2 NADP(+) = 7-cyano-7-carbaguanine + 2 NADPH + 3 H(+)</text>
        <dbReference type="Rhea" id="RHEA:13409"/>
        <dbReference type="ChEBI" id="CHEBI:15378"/>
        <dbReference type="ChEBI" id="CHEBI:45075"/>
        <dbReference type="ChEBI" id="CHEBI:57783"/>
        <dbReference type="ChEBI" id="CHEBI:58349"/>
        <dbReference type="ChEBI" id="CHEBI:58703"/>
        <dbReference type="EC" id="1.7.1.13"/>
    </reaction>
</comment>
<keyword evidence="4 5" id="KW-0560">Oxidoreductase</keyword>
<reference evidence="7 8" key="2">
    <citation type="submission" date="2016-02" db="EMBL/GenBank/DDBJ databases">
        <authorList>
            <person name="Wen L."/>
            <person name="He K."/>
            <person name="Yang H."/>
        </authorList>
    </citation>
    <scope>NUCLEOTIDE SEQUENCE [LARGE SCALE GENOMIC DNA]</scope>
    <source>
        <strain evidence="7 8">AGD 8-3</strain>
    </source>
</reference>
<gene>
    <name evidence="5 7" type="primary">queF</name>
    <name evidence="7" type="ORF">LOKO_02644</name>
</gene>
<evidence type="ECO:0000256" key="1">
    <source>
        <dbReference type="ARBA" id="ARBA00022490"/>
    </source>
</evidence>
<dbReference type="InterPro" id="IPR029139">
    <property type="entry name" value="QueF_N"/>
</dbReference>
<feature type="binding site" evidence="5">
    <location>
        <begin position="222"/>
        <end position="223"/>
    </location>
    <ligand>
        <name>substrate</name>
    </ligand>
</feature>